<evidence type="ECO:0008006" key="3">
    <source>
        <dbReference type="Google" id="ProtNLM"/>
    </source>
</evidence>
<dbReference type="RefSeq" id="WP_013232272.1">
    <property type="nucleotide sequence ID" value="NC_014323.1"/>
</dbReference>
<dbReference type="GO" id="GO:0003700">
    <property type="term" value="F:DNA-binding transcription factor activity"/>
    <property type="evidence" value="ECO:0007669"/>
    <property type="project" value="TreeGrafter"/>
</dbReference>
<dbReference type="GeneID" id="29392994"/>
<reference evidence="1 2" key="1">
    <citation type="submission" date="2010-04" db="EMBL/GenBank/DDBJ databases">
        <title>The genome of Herbaspirillum seropedicae SmR1, an endophytic, nitrogen-fixing, plant-growth promoting beta-Proteobacteria.</title>
        <authorList>
            <person name="Pedrosa F.O."/>
            <person name="Monteiro R.A."/>
            <person name="Wassem R."/>
            <person name="Cruz L.M."/>
            <person name="Ayub R.A."/>
            <person name="Colauto N.B."/>
            <person name="Fernandez M.A."/>
            <person name="Fungaro M.H.P."/>
            <person name="Grisard E.C."/>
            <person name="Hungria M."/>
            <person name="Madeira H.M.F."/>
            <person name="Nodari R.O."/>
            <person name="Osaku C.A."/>
            <person name="Petzl-Erler M.L."/>
            <person name="Terenzi H."/>
            <person name="Vieira L.G.E."/>
            <person name="Almeida M.I.M."/>
            <person name="Alves L.R."/>
            <person name="Arantes O.M.N."/>
            <person name="Balsanelli E."/>
            <person name="Barcellos F.G."/>
            <person name="Baura V.A."/>
            <person name="Binde D.R."/>
            <person name="Campo R.J."/>
            <person name="Chubatsu L.S."/>
            <person name="Chueire L.M.O."/>
            <person name="Ciferri R.R."/>
            <person name="Correa L.C."/>
            <person name="da Conceicao Silva J.L."/>
            <person name="Dabul A.N.G."/>
            <person name="Dambros B.P."/>
            <person name="Faoro H."/>
            <person name="Favetti A."/>
            <person name="Friedermann G."/>
            <person name="Furlaneto M.C."/>
            <person name="Gasques L.S."/>
            <person name="Gimenes C.C.T."/>
            <person name="Gioppo N.M.R."/>
            <person name="Glienke-Blanco C."/>
            <person name="Godoy L.P."/>
            <person name="Guerra M.P."/>
            <person name="Karp S."/>
            <person name="Kava-Cordeiro V."/>
            <person name="Margarido V.P."/>
            <person name="Mathioni S.M."/>
            <person name="Menck-Soares M.A."/>
            <person name="Murace N.K."/>
            <person name="Nicolas M.F."/>
            <person name="Oliveira C.E.C."/>
            <person name="Pagnan N.A.B."/>
            <person name="Pamphile J.A."/>
            <person name="Patussi E.V."/>
            <person name="Pereira L.F.P."/>
            <person name="Pereira-Ferrari L."/>
            <person name="Pinto F.G.S."/>
            <person name="Precoma C."/>
            <person name="Prioli A.J."/>
            <person name="Prioli S.M.A.P."/>
            <person name="Raittz R.T."/>
            <person name="Ramos H.J.O."/>
            <person name="Ribeiro E.M.S.F."/>
            <person name="Rigo L.U."/>
            <person name="Rocha C.L.M.S.C."/>
            <person name="Rocha S.N."/>
            <person name="Santos K."/>
            <person name="Satori D."/>
            <person name="Silva A.G."/>
            <person name="Simao R.C.G."/>
            <person name="Soares M.A.M."/>
            <person name="Souza E.M."/>
            <person name="Steffens M.B.R."/>
            <person name="Steindel M."/>
            <person name="Tadra-Sfeir M.Z."/>
            <person name="Takahashi E.K."/>
            <person name="Torres R.A."/>
            <person name="Valle J.S."/>
            <person name="Vernal J.I."/>
            <person name="Vilas-Boas L.A."/>
            <person name="Watanabe M.A.E."/>
            <person name="Weiss V.A."/>
            <person name="Yates M.A."/>
            <person name="Souza E.M."/>
        </authorList>
    </citation>
    <scope>NUCLEOTIDE SEQUENCE [LARGE SCALE GENOMIC DNA]</scope>
    <source>
        <strain evidence="1 2">SmR1</strain>
    </source>
</reference>
<name>D8IV31_HERSS</name>
<gene>
    <name evidence="1" type="ordered locus">Hsero_0224</name>
</gene>
<dbReference type="GO" id="GO:0003677">
    <property type="term" value="F:DNA binding"/>
    <property type="evidence" value="ECO:0007669"/>
    <property type="project" value="TreeGrafter"/>
</dbReference>
<dbReference type="KEGG" id="hse:Hsero_0224"/>
<dbReference type="InterPro" id="IPR036388">
    <property type="entry name" value="WH-like_DNA-bd_sf"/>
</dbReference>
<dbReference type="AlphaFoldDB" id="D8IV31"/>
<sequence>MNQKHSVNYHCESQQRILKVLLCLFGHEIDGLTPGQVAKLAGTTAPNATRDLWNLEAAGLTERLPGGERVRISPQIGRRALATLQTFDRAQRHLAELSQRYLPNHHA</sequence>
<accession>D8IV31</accession>
<protein>
    <recommendedName>
        <fullName evidence="3">MarR family transcriptional regulator</fullName>
    </recommendedName>
</protein>
<dbReference type="STRING" id="757424.Hsero_0224"/>
<dbReference type="eggNOG" id="COG1846">
    <property type="taxonomic scope" value="Bacteria"/>
</dbReference>
<dbReference type="GO" id="GO:0045892">
    <property type="term" value="P:negative regulation of DNA-templated transcription"/>
    <property type="evidence" value="ECO:0007669"/>
    <property type="project" value="TreeGrafter"/>
</dbReference>
<dbReference type="Proteomes" id="UP000000329">
    <property type="component" value="Chromosome"/>
</dbReference>
<dbReference type="PANTHER" id="PTHR30136">
    <property type="entry name" value="HELIX-TURN-HELIX TRANSCRIPTIONAL REGULATOR, ICLR FAMILY"/>
    <property type="match status" value="1"/>
</dbReference>
<dbReference type="SUPFAM" id="SSF46785">
    <property type="entry name" value="Winged helix' DNA-binding domain"/>
    <property type="match status" value="1"/>
</dbReference>
<dbReference type="EMBL" id="CP002039">
    <property type="protein sequence ID" value="ADJ61750.1"/>
    <property type="molecule type" value="Genomic_DNA"/>
</dbReference>
<proteinExistence type="predicted"/>
<organism evidence="1 2">
    <name type="scientific">Herbaspirillum seropedicae (strain SmR1)</name>
    <dbReference type="NCBI Taxonomy" id="757424"/>
    <lineage>
        <taxon>Bacteria</taxon>
        <taxon>Pseudomonadati</taxon>
        <taxon>Pseudomonadota</taxon>
        <taxon>Betaproteobacteria</taxon>
        <taxon>Burkholderiales</taxon>
        <taxon>Oxalobacteraceae</taxon>
        <taxon>Herbaspirillum</taxon>
    </lineage>
</organism>
<dbReference type="Gene3D" id="1.10.10.10">
    <property type="entry name" value="Winged helix-like DNA-binding domain superfamily/Winged helix DNA-binding domain"/>
    <property type="match status" value="1"/>
</dbReference>
<evidence type="ECO:0000313" key="2">
    <source>
        <dbReference type="Proteomes" id="UP000000329"/>
    </source>
</evidence>
<dbReference type="InterPro" id="IPR050707">
    <property type="entry name" value="HTH_MetabolicPath_Reg"/>
</dbReference>
<dbReference type="InterPro" id="IPR036390">
    <property type="entry name" value="WH_DNA-bd_sf"/>
</dbReference>
<evidence type="ECO:0000313" key="1">
    <source>
        <dbReference type="EMBL" id="ADJ61750.1"/>
    </source>
</evidence>
<dbReference type="OrthoDB" id="8593745at2"/>
<keyword evidence="2" id="KW-1185">Reference proteome</keyword>
<dbReference type="PANTHER" id="PTHR30136:SF35">
    <property type="entry name" value="HTH-TYPE TRANSCRIPTIONAL REGULATOR RV1719"/>
    <property type="match status" value="1"/>
</dbReference>
<dbReference type="HOGENOM" id="CLU_172302_1_0_4"/>